<proteinExistence type="predicted"/>
<dbReference type="OrthoDB" id="3436218at2"/>
<keyword evidence="2" id="KW-0472">Membrane</keyword>
<feature type="transmembrane region" description="Helical" evidence="2">
    <location>
        <begin position="127"/>
        <end position="148"/>
    </location>
</feature>
<keyword evidence="4" id="KW-1185">Reference proteome</keyword>
<feature type="transmembrane region" description="Helical" evidence="2">
    <location>
        <begin position="100"/>
        <end position="121"/>
    </location>
</feature>
<evidence type="ECO:0000256" key="1">
    <source>
        <dbReference type="SAM" id="MobiDB-lite"/>
    </source>
</evidence>
<keyword evidence="2" id="KW-0812">Transmembrane</keyword>
<dbReference type="EMBL" id="FUWS01000008">
    <property type="protein sequence ID" value="SKA22951.1"/>
    <property type="molecule type" value="Genomic_DNA"/>
</dbReference>
<keyword evidence="2" id="KW-1133">Transmembrane helix</keyword>
<organism evidence="3 4">
    <name type="scientific">Marinactinospora thermotolerans DSM 45154</name>
    <dbReference type="NCBI Taxonomy" id="1122192"/>
    <lineage>
        <taxon>Bacteria</taxon>
        <taxon>Bacillati</taxon>
        <taxon>Actinomycetota</taxon>
        <taxon>Actinomycetes</taxon>
        <taxon>Streptosporangiales</taxon>
        <taxon>Nocardiopsidaceae</taxon>
        <taxon>Marinactinospora</taxon>
    </lineage>
</organism>
<protein>
    <submittedName>
        <fullName evidence="3">Uncharacterized protein</fullName>
    </submittedName>
</protein>
<feature type="transmembrane region" description="Helical" evidence="2">
    <location>
        <begin position="54"/>
        <end position="74"/>
    </location>
</feature>
<dbReference type="Proteomes" id="UP000190637">
    <property type="component" value="Unassembled WGS sequence"/>
</dbReference>
<gene>
    <name evidence="3" type="ORF">SAMN02745673_03158</name>
</gene>
<accession>A0A1T4S557</accession>
<feature type="compositionally biased region" description="Basic and acidic residues" evidence="1">
    <location>
        <begin position="207"/>
        <end position="237"/>
    </location>
</feature>
<feature type="transmembrane region" description="Helical" evidence="2">
    <location>
        <begin position="28"/>
        <end position="48"/>
    </location>
</feature>
<feature type="region of interest" description="Disordered" evidence="1">
    <location>
        <begin position="195"/>
        <end position="278"/>
    </location>
</feature>
<evidence type="ECO:0000313" key="4">
    <source>
        <dbReference type="Proteomes" id="UP000190637"/>
    </source>
</evidence>
<dbReference type="RefSeq" id="WP_144390150.1">
    <property type="nucleotide sequence ID" value="NZ_FUWS01000008.1"/>
</dbReference>
<name>A0A1T4S557_9ACTN</name>
<sequence length="278" mass="29941">MTSVRKLYATLKGAVQQPTMAGQLRRQVLFFVPVPIPVFLLVALIVGGDWSAKGWTILLAVSVGVASLLLAFVVQPTPLPEGLSAEASVRRSLYRFQQVTWLRIGLALTPIMVGAGAALAGGGLFPLAVAAALAWPQLLLALPGFFVISRARRSMEAWGTKAYLWAGLAQPARVEWPVITPILKAYRTRRRRLAAERQEAQAGGDDGADRLDGGESDRAEAADPRPETEIAAPKRAEGLIPFSTVVQRSARPVLRPRGGSRPKPTRSTRPAQRSKAKS</sequence>
<evidence type="ECO:0000313" key="3">
    <source>
        <dbReference type="EMBL" id="SKA22951.1"/>
    </source>
</evidence>
<feature type="compositionally biased region" description="Basic residues" evidence="1">
    <location>
        <begin position="258"/>
        <end position="278"/>
    </location>
</feature>
<dbReference type="AlphaFoldDB" id="A0A1T4S557"/>
<evidence type="ECO:0000256" key="2">
    <source>
        <dbReference type="SAM" id="Phobius"/>
    </source>
</evidence>
<reference evidence="3 4" key="1">
    <citation type="submission" date="2017-02" db="EMBL/GenBank/DDBJ databases">
        <authorList>
            <person name="Peterson S.W."/>
        </authorList>
    </citation>
    <scope>NUCLEOTIDE SEQUENCE [LARGE SCALE GENOMIC DNA]</scope>
    <source>
        <strain evidence="3 4">DSM 45154</strain>
    </source>
</reference>